<evidence type="ECO:0000313" key="4">
    <source>
        <dbReference type="Proteomes" id="UP001221558"/>
    </source>
</evidence>
<evidence type="ECO:0000313" key="3">
    <source>
        <dbReference type="EMBL" id="WDF69733.1"/>
    </source>
</evidence>
<evidence type="ECO:0000259" key="2">
    <source>
        <dbReference type="PROSITE" id="PS50902"/>
    </source>
</evidence>
<dbReference type="SUPFAM" id="SSF52218">
    <property type="entry name" value="Flavoproteins"/>
    <property type="match status" value="1"/>
</dbReference>
<dbReference type="EMBL" id="CP117880">
    <property type="protein sequence ID" value="WDF69733.1"/>
    <property type="molecule type" value="Genomic_DNA"/>
</dbReference>
<feature type="chain" id="PRO_5046094357" evidence="1">
    <location>
        <begin position="20"/>
        <end position="214"/>
    </location>
</feature>
<dbReference type="Proteomes" id="UP001221558">
    <property type="component" value="Chromosome"/>
</dbReference>
<dbReference type="Gene3D" id="3.40.50.360">
    <property type="match status" value="1"/>
</dbReference>
<dbReference type="PROSITE" id="PS50902">
    <property type="entry name" value="FLAVODOXIN_LIKE"/>
    <property type="match status" value="1"/>
</dbReference>
<dbReference type="InterPro" id="IPR008254">
    <property type="entry name" value="Flavodoxin/NO_synth"/>
</dbReference>
<dbReference type="RefSeq" id="WP_274268445.1">
    <property type="nucleotide sequence ID" value="NZ_CP117880.1"/>
</dbReference>
<feature type="domain" description="Flavodoxin-like" evidence="2">
    <location>
        <begin position="45"/>
        <end position="211"/>
    </location>
</feature>
<gene>
    <name evidence="3" type="ORF">PQ465_04975</name>
</gene>
<proteinExistence type="predicted"/>
<feature type="signal peptide" evidence="1">
    <location>
        <begin position="1"/>
        <end position="19"/>
    </location>
</feature>
<sequence length="214" mass="23923">MKMLMKCGLLWSGFFFLWASCVAEQPSSKTVAPTVKKQFYLAKKVLIVYLSRTKNTEAVAKIIHKKIGGELIALELVSPYPENYQSIVDQVADENARNYLPPLKTKIDNIQAYDVVFLGFPTWGMQLPPPMKSFLHAHDLSGKTVVPFNTHAGYGIGSSFDTLKKLCPKSNVLEGFSTSGGKEKEKILLVIEGRKEKEVRAEIDDWLKKIGLSN</sequence>
<organism evidence="3 4">
    <name type="scientific">Sphingobacterium oryzagri</name>
    <dbReference type="NCBI Taxonomy" id="3025669"/>
    <lineage>
        <taxon>Bacteria</taxon>
        <taxon>Pseudomonadati</taxon>
        <taxon>Bacteroidota</taxon>
        <taxon>Sphingobacteriia</taxon>
        <taxon>Sphingobacteriales</taxon>
        <taxon>Sphingobacteriaceae</taxon>
        <taxon>Sphingobacterium</taxon>
    </lineage>
</organism>
<dbReference type="InterPro" id="IPR029039">
    <property type="entry name" value="Flavoprotein-like_sf"/>
</dbReference>
<keyword evidence="1" id="KW-0732">Signal</keyword>
<reference evidence="3 4" key="1">
    <citation type="submission" date="2023-02" db="EMBL/GenBank/DDBJ databases">
        <title>Genome sequence of Sphingobacterium sp. KACC 22765.</title>
        <authorList>
            <person name="Kim S."/>
            <person name="Heo J."/>
            <person name="Kwon S.-W."/>
        </authorList>
    </citation>
    <scope>NUCLEOTIDE SEQUENCE [LARGE SCALE GENOMIC DNA]</scope>
    <source>
        <strain evidence="3 4">KACC 22765</strain>
    </source>
</reference>
<dbReference type="Pfam" id="PF12682">
    <property type="entry name" value="Flavodoxin_4"/>
    <property type="match status" value="1"/>
</dbReference>
<protein>
    <submittedName>
        <fullName evidence="3">Flavodoxin</fullName>
    </submittedName>
</protein>
<evidence type="ECO:0000256" key="1">
    <source>
        <dbReference type="SAM" id="SignalP"/>
    </source>
</evidence>
<name>A0ABY7WMV1_9SPHI</name>
<keyword evidence="4" id="KW-1185">Reference proteome</keyword>
<accession>A0ABY7WMV1</accession>
<dbReference type="PROSITE" id="PS51257">
    <property type="entry name" value="PROKAR_LIPOPROTEIN"/>
    <property type="match status" value="1"/>
</dbReference>
<dbReference type="PANTHER" id="PTHR39201">
    <property type="entry name" value="EXPORTED PROTEIN-RELATED"/>
    <property type="match status" value="1"/>
</dbReference>
<dbReference type="PANTHER" id="PTHR39201:SF1">
    <property type="entry name" value="FLAVODOXIN-LIKE DOMAIN-CONTAINING PROTEIN"/>
    <property type="match status" value="1"/>
</dbReference>